<evidence type="ECO:0000313" key="3">
    <source>
        <dbReference type="Proteomes" id="UP001283361"/>
    </source>
</evidence>
<dbReference type="Proteomes" id="UP001283361">
    <property type="component" value="Unassembled WGS sequence"/>
</dbReference>
<proteinExistence type="predicted"/>
<sequence length="46" mass="5569">MQTTNEYKKHRNRQITKVEQTTKDKTIRVTPWFSAAIWRKVSEVYA</sequence>
<accession>A0AAE0YNX1</accession>
<organism evidence="2 3">
    <name type="scientific">Elysia crispata</name>
    <name type="common">lettuce slug</name>
    <dbReference type="NCBI Taxonomy" id="231223"/>
    <lineage>
        <taxon>Eukaryota</taxon>
        <taxon>Metazoa</taxon>
        <taxon>Spiralia</taxon>
        <taxon>Lophotrochozoa</taxon>
        <taxon>Mollusca</taxon>
        <taxon>Gastropoda</taxon>
        <taxon>Heterobranchia</taxon>
        <taxon>Euthyneura</taxon>
        <taxon>Panpulmonata</taxon>
        <taxon>Sacoglossa</taxon>
        <taxon>Placobranchoidea</taxon>
        <taxon>Plakobranchidae</taxon>
        <taxon>Elysia</taxon>
    </lineage>
</organism>
<gene>
    <name evidence="2" type="ORF">RRG08_023954</name>
</gene>
<evidence type="ECO:0000256" key="1">
    <source>
        <dbReference type="SAM" id="MobiDB-lite"/>
    </source>
</evidence>
<protein>
    <submittedName>
        <fullName evidence="2">Uncharacterized protein</fullName>
    </submittedName>
</protein>
<dbReference type="EMBL" id="JAWDGP010005834">
    <property type="protein sequence ID" value="KAK3751197.1"/>
    <property type="molecule type" value="Genomic_DNA"/>
</dbReference>
<dbReference type="AlphaFoldDB" id="A0AAE0YNX1"/>
<evidence type="ECO:0000313" key="2">
    <source>
        <dbReference type="EMBL" id="KAK3751197.1"/>
    </source>
</evidence>
<comment type="caution">
    <text evidence="2">The sequence shown here is derived from an EMBL/GenBank/DDBJ whole genome shotgun (WGS) entry which is preliminary data.</text>
</comment>
<reference evidence="2" key="1">
    <citation type="journal article" date="2023" name="G3 (Bethesda)">
        <title>A reference genome for the long-term kleptoplast-retaining sea slug Elysia crispata morphotype clarki.</title>
        <authorList>
            <person name="Eastman K.E."/>
            <person name="Pendleton A.L."/>
            <person name="Shaikh M.A."/>
            <person name="Suttiyut T."/>
            <person name="Ogas R."/>
            <person name="Tomko P."/>
            <person name="Gavelis G."/>
            <person name="Widhalm J.R."/>
            <person name="Wisecaver J.H."/>
        </authorList>
    </citation>
    <scope>NUCLEOTIDE SEQUENCE</scope>
    <source>
        <strain evidence="2">ECLA1</strain>
    </source>
</reference>
<keyword evidence="3" id="KW-1185">Reference proteome</keyword>
<feature type="region of interest" description="Disordered" evidence="1">
    <location>
        <begin position="1"/>
        <end position="20"/>
    </location>
</feature>
<name>A0AAE0YNX1_9GAST</name>